<accession>K3WYC0</accession>
<dbReference type="eggNOG" id="KOG1426">
    <property type="taxonomic scope" value="Eukaryota"/>
</dbReference>
<evidence type="ECO:0000256" key="3">
    <source>
        <dbReference type="SAM" id="MobiDB-lite"/>
    </source>
</evidence>
<reference evidence="5" key="3">
    <citation type="submission" date="2015-02" db="UniProtKB">
        <authorList>
            <consortium name="EnsemblProtists"/>
        </authorList>
    </citation>
    <scope>IDENTIFICATION</scope>
    <source>
        <strain evidence="5">DAOM BR144</strain>
    </source>
</reference>
<feature type="domain" description="RCC1-like" evidence="4">
    <location>
        <begin position="264"/>
        <end position="510"/>
    </location>
</feature>
<organism evidence="5 6">
    <name type="scientific">Globisporangium ultimum (strain ATCC 200006 / CBS 805.95 / DAOM BR144)</name>
    <name type="common">Pythium ultimum</name>
    <dbReference type="NCBI Taxonomy" id="431595"/>
    <lineage>
        <taxon>Eukaryota</taxon>
        <taxon>Sar</taxon>
        <taxon>Stramenopiles</taxon>
        <taxon>Oomycota</taxon>
        <taxon>Peronosporomycetes</taxon>
        <taxon>Pythiales</taxon>
        <taxon>Pythiaceae</taxon>
        <taxon>Globisporangium</taxon>
    </lineage>
</organism>
<dbReference type="InterPro" id="IPR058923">
    <property type="entry name" value="RCC1-like_dom"/>
</dbReference>
<dbReference type="Proteomes" id="UP000019132">
    <property type="component" value="Unassembled WGS sequence"/>
</dbReference>
<feature type="repeat" description="RCC1" evidence="2">
    <location>
        <begin position="151"/>
        <end position="208"/>
    </location>
</feature>
<reference evidence="6" key="1">
    <citation type="journal article" date="2010" name="Genome Biol.">
        <title>Genome sequence of the necrotrophic plant pathogen Pythium ultimum reveals original pathogenicity mechanisms and effector repertoire.</title>
        <authorList>
            <person name="Levesque C.A."/>
            <person name="Brouwer H."/>
            <person name="Cano L."/>
            <person name="Hamilton J.P."/>
            <person name="Holt C."/>
            <person name="Huitema E."/>
            <person name="Raffaele S."/>
            <person name="Robideau G.P."/>
            <person name="Thines M."/>
            <person name="Win J."/>
            <person name="Zerillo M.M."/>
            <person name="Beakes G.W."/>
            <person name="Boore J.L."/>
            <person name="Busam D."/>
            <person name="Dumas B."/>
            <person name="Ferriera S."/>
            <person name="Fuerstenberg S.I."/>
            <person name="Gachon C.M."/>
            <person name="Gaulin E."/>
            <person name="Govers F."/>
            <person name="Grenville-Briggs L."/>
            <person name="Horner N."/>
            <person name="Hostetler J."/>
            <person name="Jiang R.H."/>
            <person name="Johnson J."/>
            <person name="Krajaejun T."/>
            <person name="Lin H."/>
            <person name="Meijer H.J."/>
            <person name="Moore B."/>
            <person name="Morris P."/>
            <person name="Phuntmart V."/>
            <person name="Puiu D."/>
            <person name="Shetty J."/>
            <person name="Stajich J.E."/>
            <person name="Tripathy S."/>
            <person name="Wawra S."/>
            <person name="van West P."/>
            <person name="Whitty B.R."/>
            <person name="Coutinho P.M."/>
            <person name="Henrissat B."/>
            <person name="Martin F."/>
            <person name="Thomas P.D."/>
            <person name="Tyler B.M."/>
            <person name="De Vries R.P."/>
            <person name="Kamoun S."/>
            <person name="Yandell M."/>
            <person name="Tisserat N."/>
            <person name="Buell C.R."/>
        </authorList>
    </citation>
    <scope>NUCLEOTIDE SEQUENCE</scope>
    <source>
        <strain evidence="6">DAOM:BR144</strain>
    </source>
</reference>
<feature type="region of interest" description="Disordered" evidence="3">
    <location>
        <begin position="511"/>
        <end position="538"/>
    </location>
</feature>
<dbReference type="EnsemblProtists" id="PYU1_T009969">
    <property type="protein sequence ID" value="PYU1_T009969"/>
    <property type="gene ID" value="PYU1_G009951"/>
</dbReference>
<feature type="repeat" description="RCC1" evidence="2">
    <location>
        <begin position="343"/>
        <end position="396"/>
    </location>
</feature>
<protein>
    <recommendedName>
        <fullName evidence="4">RCC1-like domain-containing protein</fullName>
    </recommendedName>
</protein>
<dbReference type="PANTHER" id="PTHR22872">
    <property type="entry name" value="BTK-BINDING PROTEIN-RELATED"/>
    <property type="match status" value="1"/>
</dbReference>
<feature type="repeat" description="RCC1" evidence="2">
    <location>
        <begin position="397"/>
        <end position="450"/>
    </location>
</feature>
<evidence type="ECO:0000259" key="4">
    <source>
        <dbReference type="Pfam" id="PF25390"/>
    </source>
</evidence>
<dbReference type="PROSITE" id="PS00626">
    <property type="entry name" value="RCC1_2"/>
    <property type="match status" value="2"/>
</dbReference>
<evidence type="ECO:0000256" key="2">
    <source>
        <dbReference type="PROSITE-ProRule" id="PRU00235"/>
    </source>
</evidence>
<dbReference type="Pfam" id="PF00415">
    <property type="entry name" value="RCC1"/>
    <property type="match status" value="2"/>
</dbReference>
<dbReference type="PROSITE" id="PS50012">
    <property type="entry name" value="RCC1_3"/>
    <property type="match status" value="5"/>
</dbReference>
<dbReference type="PRINTS" id="PR00633">
    <property type="entry name" value="RCCNDNSATION"/>
</dbReference>
<dbReference type="Pfam" id="PF25390">
    <property type="entry name" value="WD40_RLD"/>
    <property type="match status" value="1"/>
</dbReference>
<feature type="repeat" description="RCC1" evidence="2">
    <location>
        <begin position="285"/>
        <end position="342"/>
    </location>
</feature>
<dbReference type="InterPro" id="IPR051625">
    <property type="entry name" value="Signaling_Regulatory_Domain"/>
</dbReference>
<sequence length="623" mass="67738">MDSFRSMKVSSDRICFTPENYNVPQLVRIDVMDHHSHSSVISHRIFSLDKSYDRISTPSVVVKTDWCGIGSLWTFGGPMSKRKVAAVGSKTTRIDLYKAIPTLPTYSGPGTSFRVVDSGGGQHLGDPSWFVSHLASGHNFSLAVVLHQNTMLCFSWGLNAHGELGLGSTSSLPEPQLITSLPIQVHGERLGVLAVSCGKHHVALVTTQAKLFTWGNNKYGQLGHGDYTNRLVPQEVHFAFALATLASHQRALRIKHTILERGGSGTNVTHAACGAFHTLFVTHQQNILTMGYNQAGQLGIGHRLQHLKGWRSCVPIVVETLRDRSVLDVAAGQNHSACVLSNGEVYVWGCGDDGRLGIDTRDCEMQPVVVSSLRAAGVNARSVCCGARHTAIVSDCDLLYMWGANEFGQLGCGDKVPRLKPCLVSFPAFVADGIADVSLGEFHSACVTHRGDAFIWGLDLSGESVQIDQCSTPRRVLLNEDDEGGDVGNGNGECARKVSCGWAHTNIVTHARPDSVMENGGGTPFESSSHSSHFHRNLENKQSVLRRDEAARWRAQAAPWGLPTCLQHDSQRRGGMWKRGKHRTPVPTMRALVTLPNEKTPLKLPIEDDGHKVMAHGITTCVP</sequence>
<dbReference type="VEuPathDB" id="FungiDB:PYU1_G009951"/>
<dbReference type="InterPro" id="IPR009091">
    <property type="entry name" value="RCC1/BLIP-II"/>
</dbReference>
<dbReference type="InParanoid" id="K3WYC0"/>
<dbReference type="SUPFAM" id="SSF50985">
    <property type="entry name" value="RCC1/BLIP-II"/>
    <property type="match status" value="2"/>
</dbReference>
<dbReference type="Gene3D" id="2.130.10.30">
    <property type="entry name" value="Regulator of chromosome condensation 1/beta-lactamase-inhibitor protein II"/>
    <property type="match status" value="2"/>
</dbReference>
<keyword evidence="6" id="KW-1185">Reference proteome</keyword>
<name>K3WYC0_GLOUD</name>
<dbReference type="OMA" id="LLYMWGA"/>
<dbReference type="EMBL" id="GL376624">
    <property type="status" value="NOT_ANNOTATED_CDS"/>
    <property type="molecule type" value="Genomic_DNA"/>
</dbReference>
<keyword evidence="1" id="KW-0677">Repeat</keyword>
<evidence type="ECO:0000256" key="1">
    <source>
        <dbReference type="ARBA" id="ARBA00022737"/>
    </source>
</evidence>
<dbReference type="AlphaFoldDB" id="K3WYC0"/>
<dbReference type="STRING" id="431595.K3WYC0"/>
<dbReference type="InterPro" id="IPR000408">
    <property type="entry name" value="Reg_chr_condens"/>
</dbReference>
<dbReference type="HOGENOM" id="CLU_018226_1_0_1"/>
<reference evidence="6" key="2">
    <citation type="submission" date="2010-04" db="EMBL/GenBank/DDBJ databases">
        <authorList>
            <person name="Buell R."/>
            <person name="Hamilton J."/>
            <person name="Hostetler J."/>
        </authorList>
    </citation>
    <scope>NUCLEOTIDE SEQUENCE [LARGE SCALE GENOMIC DNA]</scope>
    <source>
        <strain evidence="6">DAOM:BR144</strain>
    </source>
</reference>
<feature type="repeat" description="RCC1" evidence="2">
    <location>
        <begin position="209"/>
        <end position="284"/>
    </location>
</feature>
<evidence type="ECO:0000313" key="6">
    <source>
        <dbReference type="Proteomes" id="UP000019132"/>
    </source>
</evidence>
<proteinExistence type="predicted"/>
<evidence type="ECO:0000313" key="5">
    <source>
        <dbReference type="EnsemblProtists" id="PYU1_T009969"/>
    </source>
</evidence>